<dbReference type="InParanoid" id="A0A0C9ZYM0"/>
<accession>A0A0C9ZYM0</accession>
<dbReference type="OrthoDB" id="2656833at2759"/>
<organism evidence="1 2">
    <name type="scientific">Suillus luteus UH-Slu-Lm8-n1</name>
    <dbReference type="NCBI Taxonomy" id="930992"/>
    <lineage>
        <taxon>Eukaryota</taxon>
        <taxon>Fungi</taxon>
        <taxon>Dikarya</taxon>
        <taxon>Basidiomycota</taxon>
        <taxon>Agaricomycotina</taxon>
        <taxon>Agaricomycetes</taxon>
        <taxon>Agaricomycetidae</taxon>
        <taxon>Boletales</taxon>
        <taxon>Suillineae</taxon>
        <taxon>Suillaceae</taxon>
        <taxon>Suillus</taxon>
    </lineage>
</organism>
<protein>
    <submittedName>
        <fullName evidence="1">Uncharacterized protein</fullName>
    </submittedName>
</protein>
<dbReference type="HOGENOM" id="CLU_484995_0_0_1"/>
<evidence type="ECO:0000313" key="2">
    <source>
        <dbReference type="Proteomes" id="UP000054485"/>
    </source>
</evidence>
<proteinExistence type="predicted"/>
<gene>
    <name evidence="1" type="ORF">CY34DRAFT_786070</name>
</gene>
<reference evidence="2" key="2">
    <citation type="submission" date="2015-01" db="EMBL/GenBank/DDBJ databases">
        <title>Evolutionary Origins and Diversification of the Mycorrhizal Mutualists.</title>
        <authorList>
            <consortium name="DOE Joint Genome Institute"/>
            <consortium name="Mycorrhizal Genomics Consortium"/>
            <person name="Kohler A."/>
            <person name="Kuo A."/>
            <person name="Nagy L.G."/>
            <person name="Floudas D."/>
            <person name="Copeland A."/>
            <person name="Barry K.W."/>
            <person name="Cichocki N."/>
            <person name="Veneault-Fourrey C."/>
            <person name="LaButti K."/>
            <person name="Lindquist E.A."/>
            <person name="Lipzen A."/>
            <person name="Lundell T."/>
            <person name="Morin E."/>
            <person name="Murat C."/>
            <person name="Riley R."/>
            <person name="Ohm R."/>
            <person name="Sun H."/>
            <person name="Tunlid A."/>
            <person name="Henrissat B."/>
            <person name="Grigoriev I.V."/>
            <person name="Hibbett D.S."/>
            <person name="Martin F."/>
        </authorList>
    </citation>
    <scope>NUCLEOTIDE SEQUENCE [LARGE SCALE GENOMIC DNA]</scope>
    <source>
        <strain evidence="2">UH-Slu-Lm8-n1</strain>
    </source>
</reference>
<dbReference type="AlphaFoldDB" id="A0A0C9ZYM0"/>
<dbReference type="Proteomes" id="UP000054485">
    <property type="component" value="Unassembled WGS sequence"/>
</dbReference>
<keyword evidence="2" id="KW-1185">Reference proteome</keyword>
<reference evidence="1 2" key="1">
    <citation type="submission" date="2014-04" db="EMBL/GenBank/DDBJ databases">
        <authorList>
            <consortium name="DOE Joint Genome Institute"/>
            <person name="Kuo A."/>
            <person name="Ruytinx J."/>
            <person name="Rineau F."/>
            <person name="Colpaert J."/>
            <person name="Kohler A."/>
            <person name="Nagy L.G."/>
            <person name="Floudas D."/>
            <person name="Copeland A."/>
            <person name="Barry K.W."/>
            <person name="Cichocki N."/>
            <person name="Veneault-Fourrey C."/>
            <person name="LaButti K."/>
            <person name="Lindquist E.A."/>
            <person name="Lipzen A."/>
            <person name="Lundell T."/>
            <person name="Morin E."/>
            <person name="Murat C."/>
            <person name="Sun H."/>
            <person name="Tunlid A."/>
            <person name="Henrissat B."/>
            <person name="Grigoriev I.V."/>
            <person name="Hibbett D.S."/>
            <person name="Martin F."/>
            <person name="Nordberg H.P."/>
            <person name="Cantor M.N."/>
            <person name="Hua S.X."/>
        </authorList>
    </citation>
    <scope>NUCLEOTIDE SEQUENCE [LARGE SCALE GENOMIC DNA]</scope>
    <source>
        <strain evidence="1 2">UH-Slu-Lm8-n1</strain>
    </source>
</reference>
<dbReference type="EMBL" id="KN835739">
    <property type="protein sequence ID" value="KIK34541.1"/>
    <property type="molecule type" value="Genomic_DNA"/>
</dbReference>
<evidence type="ECO:0000313" key="1">
    <source>
        <dbReference type="EMBL" id="KIK34541.1"/>
    </source>
</evidence>
<name>A0A0C9ZYM0_9AGAM</name>
<sequence length="562" mass="59969">MMALKVANSANATLADVQAQIKHCMKLREDDPAALTLSDEIARWVVKEYGGSAISFSPILLSVAAVVPQCAKGGVFKSLPDWGTVADNDPHIISHPQFQKIVDYSPPLTSASSSGAAAATTTTTTTTTCSVDEQIMVSPLTSVTSTILSAPPATSTSMTTTTAALHSTSAISDIPDVTDVTDRSILVNNPTDEGLQINTLAPHAPSIARTVEQCNTNTKAQVGMSRRSAQKRKVEDNDVEAMEAMLDTGSMKPVPMRKRKFLSDEEDHTATGTIYVKAAPMKAIKASAPAMESSEDTADARGFWDTATRPAGWGLDDDAIGAPAQCDKCVKLNKACIVLPDKKVRGPQSVTDWKSTAQLAPPKLTACTSSCVKWMVVTGQGVVDSVLDGMVAQGSNTMQTVETFQLPTSAPTQTPTPAQGQYNNPLSRSARVAPSIGLDLPGNKPTACDIYDSIHDLGRRFDLLATNECVDELDSRLGMVEDRFDWRLNMLEAQITALNVNWRGTSSLIAHLTLALQAHTRNSNAHQLIVANAMHQLPHPVIPSWHLEDVASSSRPGTSTAE</sequence>